<dbReference type="Proteomes" id="UP000887574">
    <property type="component" value="Unplaced"/>
</dbReference>
<evidence type="ECO:0000313" key="1">
    <source>
        <dbReference type="Proteomes" id="UP000887574"/>
    </source>
</evidence>
<reference evidence="2" key="1">
    <citation type="submission" date="2022-11" db="UniProtKB">
        <authorList>
            <consortium name="WormBaseParasite"/>
        </authorList>
    </citation>
    <scope>IDENTIFICATION</scope>
</reference>
<dbReference type="AlphaFoldDB" id="A0A915ECX2"/>
<dbReference type="WBParaSite" id="jg4809.2">
    <property type="protein sequence ID" value="jg4809.2"/>
    <property type="gene ID" value="jg4809"/>
</dbReference>
<protein>
    <submittedName>
        <fullName evidence="2">Uncharacterized protein</fullName>
    </submittedName>
</protein>
<proteinExistence type="predicted"/>
<accession>A0A915ECX2</accession>
<name>A0A915ECX2_9BILA</name>
<evidence type="ECO:0000313" key="2">
    <source>
        <dbReference type="WBParaSite" id="jg4809.2"/>
    </source>
</evidence>
<organism evidence="1 2">
    <name type="scientific">Ditylenchus dipsaci</name>
    <dbReference type="NCBI Taxonomy" id="166011"/>
    <lineage>
        <taxon>Eukaryota</taxon>
        <taxon>Metazoa</taxon>
        <taxon>Ecdysozoa</taxon>
        <taxon>Nematoda</taxon>
        <taxon>Chromadorea</taxon>
        <taxon>Rhabditida</taxon>
        <taxon>Tylenchina</taxon>
        <taxon>Tylenchomorpha</taxon>
        <taxon>Sphaerularioidea</taxon>
        <taxon>Anguinidae</taxon>
        <taxon>Anguininae</taxon>
        <taxon>Ditylenchus</taxon>
    </lineage>
</organism>
<keyword evidence="1" id="KW-1185">Reference proteome</keyword>
<sequence>MVGAGAEDAKNQGFLRLESPIVRTSVNILDYKTMWSSAINRYSPRRECRSPSLPDVFNGQVKNTASETELNQMKDPTLYTTTNRETNPNLFLWKVLTWTHLPVLTFQTINSGCGTTFWCVSFLVFYLQEQCCPTPKDMHKLLDNNSNIVRDQPYEEETEMDSAAFYKMTASTVMNTSVYELCPPAVFDALDVAVHADGISTEELRRLDKTMAVTTAGCSLEDSFNQNSMVERLQQLPTDKMNMYSNPAYVSLATTLASEMPELNRQHNIVDDSDSGEDVIFKPQISQQTHQNYGYPQLNNAKVFMTTFDPKDKKTMSGMDPMSKCSNPTDVNQELEQLDCYEA</sequence>